<dbReference type="InterPro" id="IPR036105">
    <property type="entry name" value="DiNase_FeMo-co_biosyn_sf"/>
</dbReference>
<dbReference type="InterPro" id="IPR033913">
    <property type="entry name" value="MTH1175_dom"/>
</dbReference>
<sequence length="128" mass="13507">MMKIAVTYEDGKVFQHFGHSEKFKVYETEDGKVVSSEVADTNGSGHGALADFLAEKAVKVLICGGIGQGARQALAQAGIELYPGVSGDADQAVLAYLNGSLSYDPDTVCSHHEHHEHDGECAGGNCCH</sequence>
<proteinExistence type="predicted"/>
<dbReference type="EMBL" id="CP102290">
    <property type="protein sequence ID" value="UWP58531.1"/>
    <property type="molecule type" value="Genomic_DNA"/>
</dbReference>
<dbReference type="SUPFAM" id="SSF53146">
    <property type="entry name" value="Nitrogenase accessory factor-like"/>
    <property type="match status" value="1"/>
</dbReference>
<protein>
    <submittedName>
        <fullName evidence="2">NifB/NifX family molybdenum-iron cluster-binding protein</fullName>
    </submittedName>
</protein>
<feature type="domain" description="Dinitrogenase iron-molybdenum cofactor biosynthesis" evidence="1">
    <location>
        <begin position="10"/>
        <end position="97"/>
    </location>
</feature>
<evidence type="ECO:0000313" key="3">
    <source>
        <dbReference type="Proteomes" id="UP001060164"/>
    </source>
</evidence>
<organism evidence="2 3">
    <name type="scientific">Ruminococcus gauvreauii</name>
    <dbReference type="NCBI Taxonomy" id="438033"/>
    <lineage>
        <taxon>Bacteria</taxon>
        <taxon>Bacillati</taxon>
        <taxon>Bacillota</taxon>
        <taxon>Clostridia</taxon>
        <taxon>Eubacteriales</taxon>
        <taxon>Oscillospiraceae</taxon>
        <taxon>Ruminococcus</taxon>
    </lineage>
</organism>
<keyword evidence="3" id="KW-1185">Reference proteome</keyword>
<dbReference type="Gene3D" id="3.30.420.130">
    <property type="entry name" value="Dinitrogenase iron-molybdenum cofactor biosynthesis domain"/>
    <property type="match status" value="1"/>
</dbReference>
<dbReference type="PANTHER" id="PTHR42983">
    <property type="entry name" value="DINITROGENASE IRON-MOLYBDENUM COFACTOR PROTEIN-RELATED"/>
    <property type="match status" value="1"/>
</dbReference>
<evidence type="ECO:0000259" key="1">
    <source>
        <dbReference type="Pfam" id="PF02579"/>
    </source>
</evidence>
<dbReference type="Pfam" id="PF02579">
    <property type="entry name" value="Nitro_FeMo-Co"/>
    <property type="match status" value="1"/>
</dbReference>
<evidence type="ECO:0000313" key="2">
    <source>
        <dbReference type="EMBL" id="UWP58531.1"/>
    </source>
</evidence>
<gene>
    <name evidence="2" type="ORF">NQ502_14245</name>
</gene>
<accession>A0ABY5VE56</accession>
<dbReference type="RefSeq" id="WP_242830295.1">
    <property type="nucleotide sequence ID" value="NZ_CABLBR010000033.1"/>
</dbReference>
<dbReference type="InterPro" id="IPR003731">
    <property type="entry name" value="Di-Nase_FeMo-co_biosynth"/>
</dbReference>
<dbReference type="Proteomes" id="UP001060164">
    <property type="component" value="Chromosome"/>
</dbReference>
<dbReference type="PANTHER" id="PTHR42983:SF1">
    <property type="entry name" value="IRON-MOLYBDENUM PROTEIN"/>
    <property type="match status" value="1"/>
</dbReference>
<reference evidence="2" key="1">
    <citation type="journal article" date="2022" name="Cell">
        <title>Design, construction, and in vivo augmentation of a complex gut microbiome.</title>
        <authorList>
            <person name="Cheng A.G."/>
            <person name="Ho P.Y."/>
            <person name="Aranda-Diaz A."/>
            <person name="Jain S."/>
            <person name="Yu F.B."/>
            <person name="Meng X."/>
            <person name="Wang M."/>
            <person name="Iakiviak M."/>
            <person name="Nagashima K."/>
            <person name="Zhao A."/>
            <person name="Murugkar P."/>
            <person name="Patil A."/>
            <person name="Atabakhsh K."/>
            <person name="Weakley A."/>
            <person name="Yan J."/>
            <person name="Brumbaugh A.R."/>
            <person name="Higginbottom S."/>
            <person name="Dimas A."/>
            <person name="Shiver A.L."/>
            <person name="Deutschbauer A."/>
            <person name="Neff N."/>
            <person name="Sonnenburg J.L."/>
            <person name="Huang K.C."/>
            <person name="Fischbach M.A."/>
        </authorList>
    </citation>
    <scope>NUCLEOTIDE SEQUENCE</scope>
    <source>
        <strain evidence="2">DSM 19829</strain>
    </source>
</reference>
<dbReference type="CDD" id="cd00851">
    <property type="entry name" value="MTH1175"/>
    <property type="match status" value="1"/>
</dbReference>
<name>A0ABY5VE56_9FIRM</name>